<keyword evidence="3" id="KW-1185">Reference proteome</keyword>
<protein>
    <submittedName>
        <fullName evidence="2">Uncharacterized protein</fullName>
    </submittedName>
</protein>
<name>A0A9D4M0D9_DREPO</name>
<feature type="region of interest" description="Disordered" evidence="1">
    <location>
        <begin position="27"/>
        <end position="72"/>
    </location>
</feature>
<dbReference type="Proteomes" id="UP000828390">
    <property type="component" value="Unassembled WGS sequence"/>
</dbReference>
<reference evidence="2" key="1">
    <citation type="journal article" date="2019" name="bioRxiv">
        <title>The Genome of the Zebra Mussel, Dreissena polymorpha: A Resource for Invasive Species Research.</title>
        <authorList>
            <person name="McCartney M.A."/>
            <person name="Auch B."/>
            <person name="Kono T."/>
            <person name="Mallez S."/>
            <person name="Zhang Y."/>
            <person name="Obille A."/>
            <person name="Becker A."/>
            <person name="Abrahante J.E."/>
            <person name="Garbe J."/>
            <person name="Badalamenti J.P."/>
            <person name="Herman A."/>
            <person name="Mangelson H."/>
            <person name="Liachko I."/>
            <person name="Sullivan S."/>
            <person name="Sone E.D."/>
            <person name="Koren S."/>
            <person name="Silverstein K.A.T."/>
            <person name="Beckman K.B."/>
            <person name="Gohl D.M."/>
        </authorList>
    </citation>
    <scope>NUCLEOTIDE SEQUENCE</scope>
    <source>
        <strain evidence="2">Duluth1</strain>
        <tissue evidence="2">Whole animal</tissue>
    </source>
</reference>
<reference evidence="2" key="2">
    <citation type="submission" date="2020-11" db="EMBL/GenBank/DDBJ databases">
        <authorList>
            <person name="McCartney M.A."/>
            <person name="Auch B."/>
            <person name="Kono T."/>
            <person name="Mallez S."/>
            <person name="Becker A."/>
            <person name="Gohl D.M."/>
            <person name="Silverstein K.A.T."/>
            <person name="Koren S."/>
            <person name="Bechman K.B."/>
            <person name="Herman A."/>
            <person name="Abrahante J.E."/>
            <person name="Garbe J."/>
        </authorList>
    </citation>
    <scope>NUCLEOTIDE SEQUENCE</scope>
    <source>
        <strain evidence="2">Duluth1</strain>
        <tissue evidence="2">Whole animal</tissue>
    </source>
</reference>
<proteinExistence type="predicted"/>
<dbReference type="EMBL" id="JAIWYP010000002">
    <property type="protein sequence ID" value="KAH3866937.1"/>
    <property type="molecule type" value="Genomic_DNA"/>
</dbReference>
<evidence type="ECO:0000313" key="3">
    <source>
        <dbReference type="Proteomes" id="UP000828390"/>
    </source>
</evidence>
<evidence type="ECO:0000313" key="2">
    <source>
        <dbReference type="EMBL" id="KAH3866937.1"/>
    </source>
</evidence>
<comment type="caution">
    <text evidence="2">The sequence shown here is derived from an EMBL/GenBank/DDBJ whole genome shotgun (WGS) entry which is preliminary data.</text>
</comment>
<sequence length="72" mass="8629">MRTNKSRYLSRELNKIRESMVVESLDESMSKKNECSESYGRWMHDNDDDDEEEEEAEEAEETEEDLTVYKND</sequence>
<feature type="compositionally biased region" description="Acidic residues" evidence="1">
    <location>
        <begin position="46"/>
        <end position="66"/>
    </location>
</feature>
<accession>A0A9D4M0D9</accession>
<dbReference type="AlphaFoldDB" id="A0A9D4M0D9"/>
<organism evidence="2 3">
    <name type="scientific">Dreissena polymorpha</name>
    <name type="common">Zebra mussel</name>
    <name type="synonym">Mytilus polymorpha</name>
    <dbReference type="NCBI Taxonomy" id="45954"/>
    <lineage>
        <taxon>Eukaryota</taxon>
        <taxon>Metazoa</taxon>
        <taxon>Spiralia</taxon>
        <taxon>Lophotrochozoa</taxon>
        <taxon>Mollusca</taxon>
        <taxon>Bivalvia</taxon>
        <taxon>Autobranchia</taxon>
        <taxon>Heteroconchia</taxon>
        <taxon>Euheterodonta</taxon>
        <taxon>Imparidentia</taxon>
        <taxon>Neoheterodontei</taxon>
        <taxon>Myida</taxon>
        <taxon>Dreissenoidea</taxon>
        <taxon>Dreissenidae</taxon>
        <taxon>Dreissena</taxon>
    </lineage>
</organism>
<evidence type="ECO:0000256" key="1">
    <source>
        <dbReference type="SAM" id="MobiDB-lite"/>
    </source>
</evidence>
<gene>
    <name evidence="2" type="ORF">DPMN_030060</name>
</gene>